<dbReference type="AlphaFoldDB" id="A0A239F3I1"/>
<protein>
    <submittedName>
        <fullName evidence="2">Uncharacterized protein</fullName>
    </submittedName>
</protein>
<keyword evidence="3" id="KW-1185">Reference proteome</keyword>
<evidence type="ECO:0000256" key="1">
    <source>
        <dbReference type="SAM" id="SignalP"/>
    </source>
</evidence>
<dbReference type="Proteomes" id="UP000198386">
    <property type="component" value="Unassembled WGS sequence"/>
</dbReference>
<reference evidence="3" key="1">
    <citation type="submission" date="2017-06" db="EMBL/GenBank/DDBJ databases">
        <authorList>
            <person name="Varghese N."/>
            <person name="Submissions S."/>
        </authorList>
    </citation>
    <scope>NUCLEOTIDE SEQUENCE [LARGE SCALE GENOMIC DNA]</scope>
    <source>
        <strain evidence="3">DSM 45423</strain>
    </source>
</reference>
<feature type="signal peptide" evidence="1">
    <location>
        <begin position="1"/>
        <end position="19"/>
    </location>
</feature>
<organism evidence="2 3">
    <name type="scientific">Geodermatophilus saharensis</name>
    <dbReference type="NCBI Taxonomy" id="1137994"/>
    <lineage>
        <taxon>Bacteria</taxon>
        <taxon>Bacillati</taxon>
        <taxon>Actinomycetota</taxon>
        <taxon>Actinomycetes</taxon>
        <taxon>Geodermatophilales</taxon>
        <taxon>Geodermatophilaceae</taxon>
        <taxon>Geodermatophilus</taxon>
    </lineage>
</organism>
<keyword evidence="1" id="KW-0732">Signal</keyword>
<dbReference type="EMBL" id="FZOH01000005">
    <property type="protein sequence ID" value="SNS51449.1"/>
    <property type="molecule type" value="Genomic_DNA"/>
</dbReference>
<name>A0A239F3I1_9ACTN</name>
<dbReference type="RefSeq" id="WP_176450005.1">
    <property type="nucleotide sequence ID" value="NZ_FZOH01000005.1"/>
</dbReference>
<proteinExistence type="predicted"/>
<accession>A0A239F3I1</accession>
<evidence type="ECO:0000313" key="3">
    <source>
        <dbReference type="Proteomes" id="UP000198386"/>
    </source>
</evidence>
<sequence>MRASHVATALAAFTAGLTAASALHRRAARPAPAPTVGPATGRGVEFAAAPEPDAVVLPFPRPALVVEQPARPARCGDSGGVTRAGAPCAARATAGGRCHHHRLAA</sequence>
<feature type="chain" id="PRO_5039061812" evidence="1">
    <location>
        <begin position="20"/>
        <end position="105"/>
    </location>
</feature>
<evidence type="ECO:0000313" key="2">
    <source>
        <dbReference type="EMBL" id="SNS51449.1"/>
    </source>
</evidence>
<gene>
    <name evidence="2" type="ORF">SAMN04488107_2818</name>
</gene>